<evidence type="ECO:0000256" key="2">
    <source>
        <dbReference type="ARBA" id="ARBA00022679"/>
    </source>
</evidence>
<dbReference type="EMBL" id="BLJN01000006">
    <property type="protein sequence ID" value="GFE83488.1"/>
    <property type="molecule type" value="Genomic_DNA"/>
</dbReference>
<evidence type="ECO:0000256" key="3">
    <source>
        <dbReference type="PIRSR" id="PIRSR602480-1"/>
    </source>
</evidence>
<keyword evidence="3" id="KW-0104">Cadmium</keyword>
<feature type="binding site" evidence="3">
    <location>
        <position position="378"/>
    </location>
    <ligand>
        <name>Mn(2+)</name>
        <dbReference type="ChEBI" id="CHEBI:29035"/>
    </ligand>
</feature>
<dbReference type="GO" id="GO:0003849">
    <property type="term" value="F:3-deoxy-7-phosphoheptulonate synthase activity"/>
    <property type="evidence" value="ECO:0007669"/>
    <property type="project" value="UniProtKB-EC"/>
</dbReference>
<dbReference type="Gene3D" id="3.20.20.70">
    <property type="entry name" value="Aldolase class I"/>
    <property type="match status" value="1"/>
</dbReference>
<sequence length="482" mass="53780">MQFSTGIRLLRTDRVLGSCPAMTRTPDLIHWHPSSWQSRQAQQQATYPDQAALDSVVSELSRLPPLVVSWEIEALKEQIASAQRGERFLLQGGDCAETFEDCESDKIAKKLKILLQMSLVLVYGLKKPVIRVGRMAGQYAKPRSADTETRDGVTLPSYRGANVNRPGFTAEDRTPDPSLLLRGYERSALTLNFVRSLIDGGFADLHHPEYWDLDFVRHSPLKDSYEKVVHSISESLDFFEAASGQPIHESTTTRFYTSHEALHLLLEQSQTRFIPRSQRWYNLGTHMPWIGMRTAALDGAHVEFFRGISNPMGIKVGPSMSAEWVQGLLATLNPNNEPGRIVLIHRMGAKDIEKRLPPLIQAVRATGSPVLWICDPMHGNTETATSGLKTRRFENIVSELESAFRIHRELGSWLGGVHFELTGEDVTECTGGARGLTDADLARAYKSQVDPRLNHEQALELAMRIAGLHSKKGAQKSAVINI</sequence>
<keyword evidence="2 4" id="KW-0808">Transferase</keyword>
<reference evidence="6" key="1">
    <citation type="submission" date="2020-01" db="EMBL/GenBank/DDBJ databases">
        <title>'Steroidobacter agaridevorans' sp. nov., agar-degrading bacteria isolated from rhizosphere soils.</title>
        <authorList>
            <person name="Ikenaga M."/>
            <person name="Kataoka M."/>
            <person name="Murouchi A."/>
            <person name="Katsuragi S."/>
            <person name="Sakai M."/>
        </authorList>
    </citation>
    <scope>NUCLEOTIDE SEQUENCE [LARGE SCALE GENOMIC DNA]</scope>
    <source>
        <strain evidence="6">YU21-B</strain>
    </source>
</reference>
<gene>
    <name evidence="5" type="primary">dhs1</name>
    <name evidence="5" type="ORF">GCM10011487_54880</name>
</gene>
<feature type="binding site" evidence="3">
    <location>
        <position position="134"/>
    </location>
    <ligand>
        <name>phosphoenolpyruvate</name>
        <dbReference type="ChEBI" id="CHEBI:58702"/>
    </ligand>
</feature>
<evidence type="ECO:0000313" key="6">
    <source>
        <dbReference type="Proteomes" id="UP000445000"/>
    </source>
</evidence>
<comment type="cofactor">
    <cofactor evidence="3">
        <name>Mn(2+)</name>
        <dbReference type="ChEBI" id="CHEBI:29035"/>
    </cofactor>
    <cofactor evidence="3">
        <name>Co(2+)</name>
        <dbReference type="ChEBI" id="CHEBI:48828"/>
    </cofactor>
    <cofactor evidence="3">
        <name>Cd(2+)</name>
        <dbReference type="ChEBI" id="CHEBI:48775"/>
    </cofactor>
    <text evidence="3">Binds 1 divalent cation per subunit. The enzyme is active with manganese, cobalt or cadmium ions.</text>
</comment>
<keyword evidence="6" id="KW-1185">Reference proteome</keyword>
<feature type="binding site" evidence="3">
    <location>
        <position position="315"/>
    </location>
    <ligand>
        <name>phosphoenolpyruvate</name>
        <dbReference type="ChEBI" id="CHEBI:58702"/>
    </ligand>
</feature>
<comment type="caution">
    <text evidence="5">The sequence shown here is derived from an EMBL/GenBank/DDBJ whole genome shotgun (WGS) entry which is preliminary data.</text>
</comment>
<evidence type="ECO:0000313" key="5">
    <source>
        <dbReference type="EMBL" id="GFE83488.1"/>
    </source>
</evidence>
<dbReference type="PANTHER" id="PTHR21337:SF0">
    <property type="entry name" value="PHOSPHO-2-DEHYDRO-3-DEOXYHEPTONATE ALDOLASE"/>
    <property type="match status" value="1"/>
</dbReference>
<name>A0A829YL76_9GAMM</name>
<dbReference type="PANTHER" id="PTHR21337">
    <property type="entry name" value="PHOSPHO-2-DEHYDRO-3-DEOXYHEPTONATE ALDOLASE 1, 2"/>
    <property type="match status" value="1"/>
</dbReference>
<dbReference type="NCBIfam" id="TIGR01358">
    <property type="entry name" value="DAHP_synth_II"/>
    <property type="match status" value="1"/>
</dbReference>
<evidence type="ECO:0000256" key="1">
    <source>
        <dbReference type="ARBA" id="ARBA00008911"/>
    </source>
</evidence>
<comment type="catalytic activity">
    <reaction evidence="4">
        <text>D-erythrose 4-phosphate + phosphoenolpyruvate + H2O = 7-phospho-2-dehydro-3-deoxy-D-arabino-heptonate + phosphate</text>
        <dbReference type="Rhea" id="RHEA:14717"/>
        <dbReference type="ChEBI" id="CHEBI:15377"/>
        <dbReference type="ChEBI" id="CHEBI:16897"/>
        <dbReference type="ChEBI" id="CHEBI:43474"/>
        <dbReference type="ChEBI" id="CHEBI:58394"/>
        <dbReference type="ChEBI" id="CHEBI:58702"/>
        <dbReference type="EC" id="2.5.1.54"/>
    </reaction>
</comment>
<dbReference type="SUPFAM" id="SSF51569">
    <property type="entry name" value="Aldolase"/>
    <property type="match status" value="1"/>
</dbReference>
<comment type="similarity">
    <text evidence="1 4">Belongs to the class-II DAHP synthase family.</text>
</comment>
<dbReference type="AlphaFoldDB" id="A0A829YL76"/>
<feature type="binding site" evidence="3">
    <location>
        <position position="346"/>
    </location>
    <ligand>
        <name>phosphoenolpyruvate</name>
        <dbReference type="ChEBI" id="CHEBI:58702"/>
    </ligand>
</feature>
<proteinExistence type="inferred from homology"/>
<dbReference type="GO" id="GO:0009073">
    <property type="term" value="P:aromatic amino acid family biosynthetic process"/>
    <property type="evidence" value="ECO:0007669"/>
    <property type="project" value="InterPro"/>
</dbReference>
<dbReference type="Proteomes" id="UP000445000">
    <property type="component" value="Unassembled WGS sequence"/>
</dbReference>
<dbReference type="Pfam" id="PF01474">
    <property type="entry name" value="DAHP_synth_2"/>
    <property type="match status" value="1"/>
</dbReference>
<organism evidence="5 6">
    <name type="scientific">Steroidobacter agaridevorans</name>
    <dbReference type="NCBI Taxonomy" id="2695856"/>
    <lineage>
        <taxon>Bacteria</taxon>
        <taxon>Pseudomonadati</taxon>
        <taxon>Pseudomonadota</taxon>
        <taxon>Gammaproteobacteria</taxon>
        <taxon>Steroidobacterales</taxon>
        <taxon>Steroidobacteraceae</taxon>
        <taxon>Steroidobacter</taxon>
    </lineage>
</organism>
<feature type="binding site" evidence="3">
    <location>
        <position position="450"/>
    </location>
    <ligand>
        <name>Mn(2+)</name>
        <dbReference type="ChEBI" id="CHEBI:29035"/>
    </ligand>
</feature>
<keyword evidence="3" id="KW-0464">Manganese</keyword>
<dbReference type="InterPro" id="IPR002480">
    <property type="entry name" value="DAHP_synth_2"/>
</dbReference>
<protein>
    <recommendedName>
        <fullName evidence="4">Phospho-2-dehydro-3-deoxyheptonate aldolase</fullName>
        <ecNumber evidence="4">2.5.1.54</ecNumber>
    </recommendedName>
</protein>
<feature type="binding site" evidence="3">
    <location>
        <position position="95"/>
    </location>
    <ligand>
        <name>Mn(2+)</name>
        <dbReference type="ChEBI" id="CHEBI:29035"/>
    </ligand>
</feature>
<dbReference type="EC" id="2.5.1.54" evidence="4"/>
<keyword evidence="3" id="KW-0170">Cobalt</keyword>
<accession>A0A829YL76</accession>
<feature type="binding site" evidence="3">
    <location>
        <position position="420"/>
    </location>
    <ligand>
        <name>Mn(2+)</name>
        <dbReference type="ChEBI" id="CHEBI:29035"/>
    </ligand>
</feature>
<dbReference type="InterPro" id="IPR013785">
    <property type="entry name" value="Aldolase_TIM"/>
</dbReference>
<evidence type="ECO:0000256" key="4">
    <source>
        <dbReference type="RuleBase" id="RU363071"/>
    </source>
</evidence>